<keyword evidence="2" id="KW-1185">Reference proteome</keyword>
<protein>
    <submittedName>
        <fullName evidence="1">Uncharacterized protein</fullName>
    </submittedName>
</protein>
<sequence>MPEDVLEKCKEQFLNGLEKSDDAKNLVKDMLYKKDVSHVPSVQHGIANEKIAIEQLKKQICK</sequence>
<accession>A0ABQ7QI91</accession>
<evidence type="ECO:0000313" key="2">
    <source>
        <dbReference type="Proteomes" id="UP000823941"/>
    </source>
</evidence>
<dbReference type="EMBL" id="JAHIBW010000014">
    <property type="protein sequence ID" value="KAG7304945.1"/>
    <property type="molecule type" value="Genomic_DNA"/>
</dbReference>
<gene>
    <name evidence="1" type="ORF">JYU34_010360</name>
</gene>
<organism evidence="1 2">
    <name type="scientific">Plutella xylostella</name>
    <name type="common">Diamondback moth</name>
    <name type="synonym">Plutella maculipennis</name>
    <dbReference type="NCBI Taxonomy" id="51655"/>
    <lineage>
        <taxon>Eukaryota</taxon>
        <taxon>Metazoa</taxon>
        <taxon>Ecdysozoa</taxon>
        <taxon>Arthropoda</taxon>
        <taxon>Hexapoda</taxon>
        <taxon>Insecta</taxon>
        <taxon>Pterygota</taxon>
        <taxon>Neoptera</taxon>
        <taxon>Endopterygota</taxon>
        <taxon>Lepidoptera</taxon>
        <taxon>Glossata</taxon>
        <taxon>Ditrysia</taxon>
        <taxon>Yponomeutoidea</taxon>
        <taxon>Plutellidae</taxon>
        <taxon>Plutella</taxon>
    </lineage>
</organism>
<name>A0ABQ7QI91_PLUXY</name>
<evidence type="ECO:0000313" key="1">
    <source>
        <dbReference type="EMBL" id="KAG7304945.1"/>
    </source>
</evidence>
<dbReference type="Proteomes" id="UP000823941">
    <property type="component" value="Chromosome 14"/>
</dbReference>
<comment type="caution">
    <text evidence="1">The sequence shown here is derived from an EMBL/GenBank/DDBJ whole genome shotgun (WGS) entry which is preliminary data.</text>
</comment>
<proteinExistence type="predicted"/>
<reference evidence="1 2" key="1">
    <citation type="submission" date="2021-06" db="EMBL/GenBank/DDBJ databases">
        <title>A haploid diamondback moth (Plutella xylostella L.) genome assembly resolves 31 chromosomes and identifies a diamide resistance mutation.</title>
        <authorList>
            <person name="Ward C.M."/>
            <person name="Perry K.D."/>
            <person name="Baker G."/>
            <person name="Powis K."/>
            <person name="Heckel D.G."/>
            <person name="Baxter S.W."/>
        </authorList>
    </citation>
    <scope>NUCLEOTIDE SEQUENCE [LARGE SCALE GENOMIC DNA]</scope>
    <source>
        <strain evidence="1 2">LV</strain>
        <tissue evidence="1">Single pupa</tissue>
    </source>
</reference>